<gene>
    <name evidence="1" type="ORF">ISF6_3246</name>
</gene>
<accession>A0A0K8P456</accession>
<dbReference type="Proteomes" id="UP000037660">
    <property type="component" value="Unassembled WGS sequence"/>
</dbReference>
<sequence>MRIAIPSFIGEFPRLAPQRLPENAAQVATNARLQSGDLQAWRQYLLATTLANGGAVQTIYRLNGAWLSWEQDVDVARGIVAGDTTFRAYITAPGLYATPRWTNYALATTGAAPYPVTTRPLGVPSPDAAPTLELGIDPTPTTYSIDVQDNGDELAQSWLSSPQRPFSD</sequence>
<reference evidence="1 2" key="2">
    <citation type="journal article" date="2016" name="Science">
        <title>A bacterium that degrades and assimilates poly(ethylene terephthalate).</title>
        <authorList>
            <person name="Yoshida S."/>
            <person name="Hiraga K."/>
            <person name="Takehana T."/>
            <person name="Taniguchi I."/>
            <person name="Yamaji H."/>
            <person name="Maeda Y."/>
            <person name="Toyohara K."/>
            <person name="Miyamoto K."/>
            <person name="Kimura Y."/>
            <person name="Oda K."/>
        </authorList>
    </citation>
    <scope>NUCLEOTIDE SEQUENCE [LARGE SCALE GENOMIC DNA]</scope>
    <source>
        <strain evidence="2">NBRC 110686 / TISTR 2288 / 201-F6</strain>
    </source>
</reference>
<evidence type="ECO:0000313" key="2">
    <source>
        <dbReference type="Proteomes" id="UP000037660"/>
    </source>
</evidence>
<dbReference type="RefSeq" id="WP_054021323.1">
    <property type="nucleotide sequence ID" value="NZ_BBYR01000045.1"/>
</dbReference>
<proteinExistence type="predicted"/>
<keyword evidence="2" id="KW-1185">Reference proteome</keyword>
<organism evidence="1 2">
    <name type="scientific">Piscinibacter sakaiensis</name>
    <name type="common">Ideonella sakaiensis</name>
    <dbReference type="NCBI Taxonomy" id="1547922"/>
    <lineage>
        <taxon>Bacteria</taxon>
        <taxon>Pseudomonadati</taxon>
        <taxon>Pseudomonadota</taxon>
        <taxon>Betaproteobacteria</taxon>
        <taxon>Burkholderiales</taxon>
        <taxon>Sphaerotilaceae</taxon>
        <taxon>Piscinibacter</taxon>
    </lineage>
</organism>
<protein>
    <submittedName>
        <fullName evidence="1">Uncharacterized protein</fullName>
    </submittedName>
</protein>
<comment type="caution">
    <text evidence="1">The sequence shown here is derived from an EMBL/GenBank/DDBJ whole genome shotgun (WGS) entry which is preliminary data.</text>
</comment>
<name>A0A0K8P456_PISS1</name>
<dbReference type="OrthoDB" id="8871616at2"/>
<dbReference type="EMBL" id="BBYR01000045">
    <property type="protein sequence ID" value="GAP37391.1"/>
    <property type="molecule type" value="Genomic_DNA"/>
</dbReference>
<reference evidence="2" key="1">
    <citation type="submission" date="2015-07" db="EMBL/GenBank/DDBJ databases">
        <title>Discovery of a poly(ethylene terephthalate assimilation.</title>
        <authorList>
            <person name="Yoshida S."/>
            <person name="Hiraga K."/>
            <person name="Takehana T."/>
            <person name="Taniguchi I."/>
            <person name="Yamaji H."/>
            <person name="Maeda Y."/>
            <person name="Toyohara K."/>
            <person name="Miyamoto K."/>
            <person name="Kimura Y."/>
            <person name="Oda K."/>
        </authorList>
    </citation>
    <scope>NUCLEOTIDE SEQUENCE [LARGE SCALE GENOMIC DNA]</scope>
    <source>
        <strain evidence="2">NBRC 110686 / TISTR 2288 / 201-F6</strain>
    </source>
</reference>
<dbReference type="STRING" id="1547922.ISF6_3246"/>
<evidence type="ECO:0000313" key="1">
    <source>
        <dbReference type="EMBL" id="GAP37391.1"/>
    </source>
</evidence>
<dbReference type="AlphaFoldDB" id="A0A0K8P456"/>